<feature type="region of interest" description="Disordered" evidence="1">
    <location>
        <begin position="102"/>
        <end position="129"/>
    </location>
</feature>
<feature type="domain" description="Fido" evidence="2">
    <location>
        <begin position="1"/>
        <end position="137"/>
    </location>
</feature>
<gene>
    <name evidence="3" type="ORF">WDK88_38310</name>
</gene>
<proteinExistence type="predicted"/>
<dbReference type="Pfam" id="PF02661">
    <property type="entry name" value="Fic"/>
    <property type="match status" value="1"/>
</dbReference>
<dbReference type="InterPro" id="IPR040198">
    <property type="entry name" value="Fido_containing"/>
</dbReference>
<dbReference type="PANTHER" id="PTHR13504">
    <property type="entry name" value="FIDO DOMAIN-CONTAINING PROTEIN DDB_G0283145"/>
    <property type="match status" value="1"/>
</dbReference>
<evidence type="ECO:0000259" key="2">
    <source>
        <dbReference type="PROSITE" id="PS51459"/>
    </source>
</evidence>
<reference evidence="3" key="2">
    <citation type="submission" date="2024-03" db="EMBL/GenBank/DDBJ databases">
        <authorList>
            <person name="Bromfield E.S.P."/>
            <person name="Cloutier S."/>
        </authorList>
    </citation>
    <scope>NUCLEOTIDE SEQUENCE</scope>
    <source>
        <strain evidence="3">5S5</strain>
    </source>
</reference>
<feature type="region of interest" description="Disordered" evidence="1">
    <location>
        <begin position="152"/>
        <end position="174"/>
    </location>
</feature>
<evidence type="ECO:0000313" key="3">
    <source>
        <dbReference type="EMBL" id="WXC79035.1"/>
    </source>
</evidence>
<organism evidence="3 4">
    <name type="scientific">Bradyrhizobium septentrionale</name>
    <dbReference type="NCBI Taxonomy" id="1404411"/>
    <lineage>
        <taxon>Bacteria</taxon>
        <taxon>Pseudomonadati</taxon>
        <taxon>Pseudomonadota</taxon>
        <taxon>Alphaproteobacteria</taxon>
        <taxon>Hyphomicrobiales</taxon>
        <taxon>Nitrobacteraceae</taxon>
        <taxon>Bradyrhizobium</taxon>
    </lineage>
</organism>
<evidence type="ECO:0000313" key="4">
    <source>
        <dbReference type="Proteomes" id="UP001432046"/>
    </source>
</evidence>
<accession>A0ABZ2NVR9</accession>
<dbReference type="Proteomes" id="UP001432046">
    <property type="component" value="Chromosome"/>
</dbReference>
<dbReference type="SUPFAM" id="SSF140931">
    <property type="entry name" value="Fic-like"/>
    <property type="match status" value="1"/>
</dbReference>
<sequence>MIGIIRWRTEQAGPIQVVSGTLGRERVHLEAPAAKRLQTEIKAFLDWFNTEQGQAPVITAALAHLRFVTIHSFEDGTGRIGRAIADLALVRSEQSTRRFYSMSRQIRKERKPTTTSLSEPDVARSTSSIGSSGFSVAWVGLSTALRRSSVASCRRQRSGKSMPRATSAIASNGC</sequence>
<dbReference type="PROSITE" id="PS51459">
    <property type="entry name" value="FIDO"/>
    <property type="match status" value="1"/>
</dbReference>
<name>A0ABZ2NVR9_9BRAD</name>
<dbReference type="InterPro" id="IPR036597">
    <property type="entry name" value="Fido-like_dom_sf"/>
</dbReference>
<dbReference type="PANTHER" id="PTHR13504:SF33">
    <property type="entry name" value="FIC FAMILY PROTEIN"/>
    <property type="match status" value="1"/>
</dbReference>
<keyword evidence="4" id="KW-1185">Reference proteome</keyword>
<reference evidence="3" key="1">
    <citation type="journal article" date="2021" name="Int. J. Syst. Evol. Microbiol.">
        <title>Bradyrhizobium septentrionale sp. nov. (sv. septentrionale) and Bradyrhizobium quebecense sp. nov. (sv. septentrionale) associated with legumes native to Canada possess rearranged symbiosis genes and numerous insertion sequences.</title>
        <authorList>
            <person name="Bromfield E.S.P."/>
            <person name="Cloutier S."/>
        </authorList>
    </citation>
    <scope>NUCLEOTIDE SEQUENCE</scope>
    <source>
        <strain evidence="3">5S5</strain>
    </source>
</reference>
<dbReference type="InterPro" id="IPR003812">
    <property type="entry name" value="Fido"/>
</dbReference>
<dbReference type="RefSeq" id="WP_338696078.1">
    <property type="nucleotide sequence ID" value="NZ_CP147708.1"/>
</dbReference>
<evidence type="ECO:0000256" key="1">
    <source>
        <dbReference type="SAM" id="MobiDB-lite"/>
    </source>
</evidence>
<protein>
    <submittedName>
        <fullName evidence="3">Fic family protein</fullName>
    </submittedName>
</protein>
<dbReference type="Gene3D" id="1.10.3290.10">
    <property type="entry name" value="Fido-like domain"/>
    <property type="match status" value="1"/>
</dbReference>
<dbReference type="EMBL" id="CP147711">
    <property type="protein sequence ID" value="WXC79035.1"/>
    <property type="molecule type" value="Genomic_DNA"/>
</dbReference>